<accession>A0A419F0A6</accession>
<evidence type="ECO:0000256" key="6">
    <source>
        <dbReference type="RuleBase" id="RU365089"/>
    </source>
</evidence>
<evidence type="ECO:0000313" key="7">
    <source>
        <dbReference type="EMBL" id="RJP71228.1"/>
    </source>
</evidence>
<protein>
    <recommendedName>
        <fullName evidence="6">Mutator family transposase</fullName>
    </recommendedName>
</protein>
<dbReference type="PANTHER" id="PTHR33217">
    <property type="entry name" value="TRANSPOSASE FOR INSERTION SEQUENCE ELEMENT IS1081"/>
    <property type="match status" value="1"/>
</dbReference>
<dbReference type="InterPro" id="IPR001207">
    <property type="entry name" value="Transposase_mutator"/>
</dbReference>
<keyword evidence="4 6" id="KW-0238">DNA-binding</keyword>
<evidence type="ECO:0000313" key="8">
    <source>
        <dbReference type="Proteomes" id="UP000285961"/>
    </source>
</evidence>
<gene>
    <name evidence="7" type="ORF">C4532_07900</name>
</gene>
<evidence type="ECO:0000256" key="2">
    <source>
        <dbReference type="ARBA" id="ARBA00010961"/>
    </source>
</evidence>
<evidence type="ECO:0000256" key="5">
    <source>
        <dbReference type="ARBA" id="ARBA00023172"/>
    </source>
</evidence>
<keyword evidence="5 6" id="KW-0233">DNA recombination</keyword>
<proteinExistence type="inferred from homology"/>
<organism evidence="7 8">
    <name type="scientific">Candidatus Abyssobacteria bacterium SURF_17</name>
    <dbReference type="NCBI Taxonomy" id="2093361"/>
    <lineage>
        <taxon>Bacteria</taxon>
        <taxon>Pseudomonadati</taxon>
        <taxon>Candidatus Hydrogenedentota</taxon>
        <taxon>Candidatus Abyssobacteria</taxon>
    </lineage>
</organism>
<dbReference type="GO" id="GO:0004803">
    <property type="term" value="F:transposase activity"/>
    <property type="evidence" value="ECO:0007669"/>
    <property type="project" value="UniProtKB-UniRule"/>
</dbReference>
<comment type="similarity">
    <text evidence="2 6">Belongs to the transposase mutator family.</text>
</comment>
<dbReference type="AlphaFoldDB" id="A0A419F0A6"/>
<dbReference type="GO" id="GO:0003677">
    <property type="term" value="F:DNA binding"/>
    <property type="evidence" value="ECO:0007669"/>
    <property type="project" value="UniProtKB-UniRule"/>
</dbReference>
<comment type="function">
    <text evidence="1 6">Required for the transposition of the insertion element.</text>
</comment>
<sequence>MKKRGLSGVELVVSDGHEGIRAALKRAFPQAQWQRCRVHFIRNIMNKASHKDRMVLVNDIRSVFKLTDRTLACEAARELAVRWGERYPRVAGQIEEQFEECLAVLELPTRHRRRLHSTNMLEQVMREIKRRTHVVGIFPNEASCDRLVGAMLIEYHEVWQSQRARFIRMGEY</sequence>
<reference evidence="7 8" key="1">
    <citation type="journal article" date="2017" name="ISME J.">
        <title>Energy and carbon metabolisms in a deep terrestrial subsurface fluid microbial community.</title>
        <authorList>
            <person name="Momper L."/>
            <person name="Jungbluth S.P."/>
            <person name="Lee M.D."/>
            <person name="Amend J.P."/>
        </authorList>
    </citation>
    <scope>NUCLEOTIDE SEQUENCE [LARGE SCALE GENOMIC DNA]</scope>
    <source>
        <strain evidence="7">SURF_17</strain>
    </source>
</reference>
<evidence type="ECO:0000256" key="1">
    <source>
        <dbReference type="ARBA" id="ARBA00002190"/>
    </source>
</evidence>
<name>A0A419F0A6_9BACT</name>
<keyword evidence="3 6" id="KW-0815">Transposition</keyword>
<evidence type="ECO:0000256" key="3">
    <source>
        <dbReference type="ARBA" id="ARBA00022578"/>
    </source>
</evidence>
<keyword evidence="6" id="KW-0814">Transposable element</keyword>
<dbReference type="PANTHER" id="PTHR33217:SF7">
    <property type="entry name" value="TRANSPOSASE FOR INSERTION SEQUENCE ELEMENT IS1081"/>
    <property type="match status" value="1"/>
</dbReference>
<dbReference type="EMBL" id="QZKI01000061">
    <property type="protein sequence ID" value="RJP71228.1"/>
    <property type="molecule type" value="Genomic_DNA"/>
</dbReference>
<evidence type="ECO:0000256" key="4">
    <source>
        <dbReference type="ARBA" id="ARBA00023125"/>
    </source>
</evidence>
<dbReference type="GO" id="GO:0006313">
    <property type="term" value="P:DNA transposition"/>
    <property type="evidence" value="ECO:0007669"/>
    <property type="project" value="UniProtKB-UniRule"/>
</dbReference>
<comment type="caution">
    <text evidence="7">The sequence shown here is derived from an EMBL/GenBank/DDBJ whole genome shotgun (WGS) entry which is preliminary data.</text>
</comment>
<dbReference type="Pfam" id="PF00872">
    <property type="entry name" value="Transposase_mut"/>
    <property type="match status" value="1"/>
</dbReference>
<dbReference type="PROSITE" id="PS01007">
    <property type="entry name" value="TRANSPOSASE_MUTATOR"/>
    <property type="match status" value="1"/>
</dbReference>
<dbReference type="Proteomes" id="UP000285961">
    <property type="component" value="Unassembled WGS sequence"/>
</dbReference>